<proteinExistence type="predicted"/>
<dbReference type="Proteomes" id="UP000289206">
    <property type="component" value="Segment"/>
</dbReference>
<dbReference type="RefSeq" id="YP_009819753.1">
    <property type="nucleotide sequence ID" value="NC_048152.1"/>
</dbReference>
<keyword evidence="2" id="KW-1185">Reference proteome</keyword>
<name>A0A411CQT9_9CAUD</name>
<sequence>MATCQHCEVNPVQDDRTLCAIDAAALGRLLASIPAMLDELDVALTRQANLRPVRGGAVPTDAVDLPYNLGAAETARDIRAMLLPWVRLVQTRTGAEYVMGSTSTAALARGLYNYRGWLVRQPEATDLLAALQASLEEVRKVIDLRLEKVFVGSCRSVYDSEGIRQPVCQEHLYAPSRNSEVTCGKCGTVHNIKSRQKQAIAQAENRILPPQVIARALTRNGQPLDVERLYNWVKRGLLKPAALDSSTKRKLYRVGDVLDVMVATDLSPHNPRKVLAA</sequence>
<dbReference type="KEGG" id="vg:55011171"/>
<evidence type="ECO:0000313" key="2">
    <source>
        <dbReference type="Proteomes" id="UP000289206"/>
    </source>
</evidence>
<dbReference type="GeneID" id="55011171"/>
<reference evidence="1 2" key="1">
    <citation type="submission" date="2019-01" db="EMBL/GenBank/DDBJ databases">
        <authorList>
            <person name="Adair T.L."/>
            <person name="Lucas L.G."/>
            <person name="Young A.M."/>
            <person name="Antrich S.C."/>
            <person name="Baird A.G."/>
            <person name="Dunn E.L."/>
            <person name="Fernandes B.I."/>
            <person name="Fraley E.G."/>
            <person name="Ghanem A.X."/>
            <person name="Gilbert M.G."/>
            <person name="Morris T.B."/>
            <person name="Nortch B.D."/>
            <person name="Overcash M.E."/>
            <person name="Pavleszek K.E."/>
            <person name="Pellegrini L.I.O."/>
            <person name="Pham L.T."/>
            <person name="Rule L.S."/>
            <person name="Schultz E.M."/>
            <person name="Smith J."/>
            <person name="Thong B.J."/>
            <person name="Turner H.A."/>
            <person name="Walker G."/>
            <person name="Whitaker Z.J."/>
            <person name="Wilsey R.N."/>
            <person name="Yanney R.L."/>
            <person name="Klyczek K."/>
            <person name="Garlena R.A."/>
            <person name="Russell D.A."/>
            <person name="Pope W.H."/>
            <person name="Jacobs-Sera D."/>
            <person name="Hatfull G.F."/>
        </authorList>
    </citation>
    <scope>NUCLEOTIDE SEQUENCE [LARGE SCALE GENOMIC DNA]</scope>
</reference>
<evidence type="ECO:0000313" key="1">
    <source>
        <dbReference type="EMBL" id="QAY16192.1"/>
    </source>
</evidence>
<protein>
    <submittedName>
        <fullName evidence="1">Helix-turn-helix DNA binding domain protein</fullName>
    </submittedName>
</protein>
<dbReference type="EMBL" id="MK411746">
    <property type="protein sequence ID" value="QAY16192.1"/>
    <property type="molecule type" value="Genomic_DNA"/>
</dbReference>
<accession>A0A411CQT9</accession>
<gene>
    <name evidence="1" type="primary">80</name>
    <name evidence="1" type="ORF">SEA_SONALI_80</name>
</gene>
<organism evidence="1 2">
    <name type="scientific">Arthrobacter phage Sonali</name>
    <dbReference type="NCBI Taxonomy" id="2510495"/>
    <lineage>
        <taxon>Viruses</taxon>
        <taxon>Duplodnaviria</taxon>
        <taxon>Heunggongvirae</taxon>
        <taxon>Uroviricota</taxon>
        <taxon>Caudoviricetes</taxon>
        <taxon>Sonalivirus</taxon>
        <taxon>Sonalivirus sonali</taxon>
    </lineage>
</organism>